<accession>A0A090DAC3</accession>
<evidence type="ECO:0000313" key="1">
    <source>
        <dbReference type="EMBL" id="CDX12077.1"/>
    </source>
</evidence>
<gene>
    <name evidence="1" type="ORF">MPL3356_110321</name>
    <name evidence="2" type="ORF">MPL3365_140090</name>
</gene>
<reference evidence="1 4" key="2">
    <citation type="submission" date="2014-08" db="EMBL/GenBank/DDBJ databases">
        <authorList>
            <person name="Moulin Lionel"/>
        </authorList>
    </citation>
    <scope>NUCLEOTIDE SEQUENCE [LARGE SCALE GENOMIC DNA]</scope>
</reference>
<dbReference type="Proteomes" id="UP000046122">
    <property type="component" value="Unassembled WGS sequence"/>
</dbReference>
<dbReference type="AlphaFoldDB" id="A0A090DAC3"/>
<evidence type="ECO:0000313" key="4">
    <source>
        <dbReference type="Proteomes" id="UP000046122"/>
    </source>
</evidence>
<dbReference type="EMBL" id="CCNE01000006">
    <property type="protein sequence ID" value="CDX51880.1"/>
    <property type="molecule type" value="Genomic_DNA"/>
</dbReference>
<evidence type="ECO:0000313" key="3">
    <source>
        <dbReference type="Proteomes" id="UP000045285"/>
    </source>
</evidence>
<dbReference type="EMBL" id="CCMZ01000003">
    <property type="protein sequence ID" value="CDX12077.1"/>
    <property type="molecule type" value="Genomic_DNA"/>
</dbReference>
<protein>
    <submittedName>
        <fullName evidence="1">Uncharacterized protein</fullName>
    </submittedName>
</protein>
<sequence length="43" mass="4623">MHSALALAELINFVREARLSKVVAECAKSSALLYDGRIQACSS</sequence>
<proteinExistence type="predicted"/>
<evidence type="ECO:0000313" key="2">
    <source>
        <dbReference type="EMBL" id="CDX51880.1"/>
    </source>
</evidence>
<reference evidence="3" key="1">
    <citation type="submission" date="2014-08" db="EMBL/GenBank/DDBJ databases">
        <authorList>
            <person name="Moulin L."/>
        </authorList>
    </citation>
    <scope>NUCLEOTIDE SEQUENCE [LARGE SCALE GENOMIC DNA]</scope>
</reference>
<dbReference type="Proteomes" id="UP000045285">
    <property type="component" value="Unassembled WGS sequence"/>
</dbReference>
<keyword evidence="3" id="KW-1185">Reference proteome</keyword>
<name>A0A090DAC3_MESPL</name>
<organism evidence="1 3">
    <name type="scientific">Mesorhizobium plurifarium</name>
    <dbReference type="NCBI Taxonomy" id="69974"/>
    <lineage>
        <taxon>Bacteria</taxon>
        <taxon>Pseudomonadati</taxon>
        <taxon>Pseudomonadota</taxon>
        <taxon>Alphaproteobacteria</taxon>
        <taxon>Hyphomicrobiales</taxon>
        <taxon>Phyllobacteriaceae</taxon>
        <taxon>Mesorhizobium</taxon>
    </lineage>
</organism>